<feature type="compositionally biased region" description="Polar residues" evidence="1">
    <location>
        <begin position="581"/>
        <end position="593"/>
    </location>
</feature>
<keyword evidence="4" id="KW-1185">Reference proteome</keyword>
<sequence length="704" mass="74488">MSLPRPDTPLGDHCSTLFDGTLYTFSPNAFQSLSLSKGAEWKTLPIGVGTSGAECVHAHKNTPQEALYIVGGTTSNASTVPETGFMGLQRWLFNDKKWETIGLPVAVTYNLTNHGATFLESSQQIIVFSGTIWPDTTTPSANTFLIETTAPFQITSIPAADPLLAPLVLPWGDDGALVVGGNENNRGLKVYSPTTGWTPLPMSLEKGLPVKGKAGASLMSGDDGSRMLYTFDLTTGPAAVTQLLVKNPNTTGQRKRQETAASPTASPSPTPLTAPTWPTYDSKLAPKLTMDGISVAFDGDMVVISPADDVNPMVIFDARKNSWENTTEIFGITNDDQSISTLSVNPDNTPTSTASNVNSASSSSAAAATSSSRGLSTVKLLAIVLGSILGLVFILAVLLFYLRRARKQREQGGHGARRMSFQDRGTSFMQETGGLPHPRPQRAITETWASKDTEKYGQPGSSTYNVDKNGPIITTIGGVGVIVTGGPTPTHTPGDRNIPTRSSGWSKYFSDAEVTNLVTLPQQSYSESRSAHSSTYTDISMNFPSPGTNTREGQIHTNPYLHNAGSGVAAGGIGIVPAVGTDSSTPGGLQRSGSKGLMLQDPGVGVHSTSGQRPDSNVTSLGRSSYSSGVPESLIDGDRTLSGGWSPVDESYSWEGRGPTASSIYPDNSEVQVQGLDLSHNRVSGPQFKLGQSVDNLSWLNLRQ</sequence>
<feature type="region of interest" description="Disordered" evidence="1">
    <location>
        <begin position="246"/>
        <end position="278"/>
    </location>
</feature>
<proteinExistence type="predicted"/>
<dbReference type="Proteomes" id="UP001447188">
    <property type="component" value="Unassembled WGS sequence"/>
</dbReference>
<evidence type="ECO:0000313" key="3">
    <source>
        <dbReference type="EMBL" id="KAL0639955.1"/>
    </source>
</evidence>
<evidence type="ECO:0000313" key="4">
    <source>
        <dbReference type="Proteomes" id="UP001447188"/>
    </source>
</evidence>
<gene>
    <name evidence="3" type="ORF">Q9L58_001047</name>
</gene>
<comment type="caution">
    <text evidence="3">The sequence shown here is derived from an EMBL/GenBank/DDBJ whole genome shotgun (WGS) entry which is preliminary data.</text>
</comment>
<reference evidence="3 4" key="1">
    <citation type="submission" date="2024-02" db="EMBL/GenBank/DDBJ databases">
        <title>Discinaceae phylogenomics.</title>
        <authorList>
            <person name="Dirks A.C."/>
            <person name="James T.Y."/>
        </authorList>
    </citation>
    <scope>NUCLEOTIDE SEQUENCE [LARGE SCALE GENOMIC DNA]</scope>
    <source>
        <strain evidence="3 4">ACD0624</strain>
    </source>
</reference>
<feature type="compositionally biased region" description="Polar residues" evidence="1">
    <location>
        <begin position="607"/>
        <end position="630"/>
    </location>
</feature>
<evidence type="ECO:0008006" key="5">
    <source>
        <dbReference type="Google" id="ProtNLM"/>
    </source>
</evidence>
<feature type="transmembrane region" description="Helical" evidence="2">
    <location>
        <begin position="380"/>
        <end position="402"/>
    </location>
</feature>
<accession>A0ABR3GVW9</accession>
<name>A0ABR3GVW9_9PEZI</name>
<keyword evidence="2" id="KW-1133">Transmembrane helix</keyword>
<evidence type="ECO:0000256" key="1">
    <source>
        <dbReference type="SAM" id="MobiDB-lite"/>
    </source>
</evidence>
<evidence type="ECO:0000256" key="2">
    <source>
        <dbReference type="SAM" id="Phobius"/>
    </source>
</evidence>
<feature type="region of interest" description="Disordered" evidence="1">
    <location>
        <begin position="341"/>
        <end position="361"/>
    </location>
</feature>
<feature type="compositionally biased region" description="Polar residues" evidence="1">
    <location>
        <begin position="341"/>
        <end position="350"/>
    </location>
</feature>
<keyword evidence="2" id="KW-0472">Membrane</keyword>
<keyword evidence="2" id="KW-0812">Transmembrane</keyword>
<dbReference type="InterPro" id="IPR015915">
    <property type="entry name" value="Kelch-typ_b-propeller"/>
</dbReference>
<feature type="region of interest" description="Disordered" evidence="1">
    <location>
        <begin position="581"/>
        <end position="642"/>
    </location>
</feature>
<feature type="compositionally biased region" description="Low complexity" evidence="1">
    <location>
        <begin position="351"/>
        <end position="361"/>
    </location>
</feature>
<dbReference type="SUPFAM" id="SSF117281">
    <property type="entry name" value="Kelch motif"/>
    <property type="match status" value="1"/>
</dbReference>
<organism evidence="3 4">
    <name type="scientific">Discina gigas</name>
    <dbReference type="NCBI Taxonomy" id="1032678"/>
    <lineage>
        <taxon>Eukaryota</taxon>
        <taxon>Fungi</taxon>
        <taxon>Dikarya</taxon>
        <taxon>Ascomycota</taxon>
        <taxon>Pezizomycotina</taxon>
        <taxon>Pezizomycetes</taxon>
        <taxon>Pezizales</taxon>
        <taxon>Discinaceae</taxon>
        <taxon>Discina</taxon>
    </lineage>
</organism>
<protein>
    <recommendedName>
        <fullName evidence="5">Pre-mRNA splicing factor CLF1</fullName>
    </recommendedName>
</protein>
<dbReference type="EMBL" id="JBBBZM010000007">
    <property type="protein sequence ID" value="KAL0639955.1"/>
    <property type="molecule type" value="Genomic_DNA"/>
</dbReference>